<dbReference type="EMBL" id="CM008048">
    <property type="protein sequence ID" value="PVH61952.1"/>
    <property type="molecule type" value="Genomic_DNA"/>
</dbReference>
<dbReference type="InterPro" id="IPR041118">
    <property type="entry name" value="Rx_N"/>
</dbReference>
<evidence type="ECO:0000256" key="5">
    <source>
        <dbReference type="ARBA" id="ARBA00022821"/>
    </source>
</evidence>
<dbReference type="Proteomes" id="UP000243499">
    <property type="component" value="Chromosome 3"/>
</dbReference>
<keyword evidence="5" id="KW-0611">Plant defense</keyword>
<evidence type="ECO:0000256" key="1">
    <source>
        <dbReference type="ARBA" id="ARBA00008894"/>
    </source>
</evidence>
<dbReference type="PANTHER" id="PTHR19338:SF58">
    <property type="entry name" value="OS09G0517100 PROTEIN"/>
    <property type="match status" value="1"/>
</dbReference>
<dbReference type="InterPro" id="IPR027417">
    <property type="entry name" value="P-loop_NTPase"/>
</dbReference>
<dbReference type="Pfam" id="PF00931">
    <property type="entry name" value="NB-ARC"/>
    <property type="match status" value="1"/>
</dbReference>
<evidence type="ECO:0008006" key="9">
    <source>
        <dbReference type="Google" id="ProtNLM"/>
    </source>
</evidence>
<gene>
    <name evidence="8" type="ORF">PAHAL_3G162900</name>
</gene>
<evidence type="ECO:0000256" key="4">
    <source>
        <dbReference type="ARBA" id="ARBA00022741"/>
    </source>
</evidence>
<keyword evidence="4" id="KW-0547">Nucleotide-binding</keyword>
<reference evidence="8" key="1">
    <citation type="submission" date="2018-04" db="EMBL/GenBank/DDBJ databases">
        <title>WGS assembly of Panicum hallii.</title>
        <authorList>
            <person name="Lovell J."/>
            <person name="Jenkins J."/>
            <person name="Lowry D."/>
            <person name="Mamidi S."/>
            <person name="Sreedasyam A."/>
            <person name="Weng X."/>
            <person name="Barry K."/>
            <person name="Bonette J."/>
            <person name="Campitelli B."/>
            <person name="Daum C."/>
            <person name="Gordon S."/>
            <person name="Gould B."/>
            <person name="Lipzen A."/>
            <person name="Macqueen A."/>
            <person name="Palacio-Mejia J."/>
            <person name="Plott C."/>
            <person name="Shakirov E."/>
            <person name="Shu S."/>
            <person name="Yoshinaga Y."/>
            <person name="Zane M."/>
            <person name="Rokhsar D."/>
            <person name="Grimwood J."/>
            <person name="Schmutz J."/>
            <person name="Juenger T."/>
        </authorList>
    </citation>
    <scope>NUCLEOTIDE SEQUENCE [LARGE SCALE GENOMIC DNA]</scope>
    <source>
        <strain evidence="8">FIL2</strain>
    </source>
</reference>
<dbReference type="GO" id="GO:0006952">
    <property type="term" value="P:defense response"/>
    <property type="evidence" value="ECO:0007669"/>
    <property type="project" value="UniProtKB-KW"/>
</dbReference>
<dbReference type="InterPro" id="IPR038005">
    <property type="entry name" value="RX-like_CC"/>
</dbReference>
<keyword evidence="2" id="KW-0433">Leucine-rich repeat</keyword>
<feature type="domain" description="Disease resistance N-terminal" evidence="7">
    <location>
        <begin position="13"/>
        <end position="94"/>
    </location>
</feature>
<keyword evidence="3" id="KW-0677">Repeat</keyword>
<dbReference type="GO" id="GO:0043531">
    <property type="term" value="F:ADP binding"/>
    <property type="evidence" value="ECO:0007669"/>
    <property type="project" value="InterPro"/>
</dbReference>
<evidence type="ECO:0000256" key="2">
    <source>
        <dbReference type="ARBA" id="ARBA00022614"/>
    </source>
</evidence>
<accession>A0A2T8KIJ6</accession>
<dbReference type="Gene3D" id="3.40.50.300">
    <property type="entry name" value="P-loop containing nucleotide triphosphate hydrolases"/>
    <property type="match status" value="1"/>
</dbReference>
<dbReference type="Pfam" id="PF18052">
    <property type="entry name" value="Rx_N"/>
    <property type="match status" value="1"/>
</dbReference>
<evidence type="ECO:0000256" key="3">
    <source>
        <dbReference type="ARBA" id="ARBA00022737"/>
    </source>
</evidence>
<dbReference type="Gene3D" id="1.20.5.4130">
    <property type="match status" value="1"/>
</dbReference>
<sequence length="573" mass="65960">MDGFALGLTKTAVEGTLSQVQTAKDEEAKLKVKVQQDLVFITGEFQIMQSFLNVATKERAKNDVVRTWLRQLRELAFDVEDCIEVVVHLDKDKSMWCWHVLPSCISSPRPLDEVAIEIKLIKDRVEAVSQRNTRYNLILGSETISSRSSTTTVLLPTPATSNGNVLSDFSVVLRQVWKDAGKIRKIDIQELLTRGEGNTGSLQFISLWENGDNNLEMSYIINEAYHDPEICKRFKLRAWVKITRPFSQDEFMNTLLTQLLLAGCRSHPATTKDVTNTAEVLQQVLKDQRYLLVLEGLSDLVWWNGIRMCLPENNNDSRIVVTTPQTGIATLCTGKPYLVSELRRSPSLYAFYKRVRGSRHDMGELLWKIKRGGLIFVECHNMNVVVLKRLYRSIRTGCEEFDGVRFKMHRWVPVVSPFNLIDFSRRLLLDVRDEFYCGDLKELETNSCGYDPKDYNKIISPNEVNMVIRIADEDVIKRCHQLLREVDSYLLVIYGLATKEDWDSIKEIFFSEPIKGCVVAAFNCTSVMLECINNNMDDDRLVRDPRYHDGNEERERRPEVLLPTTLFRIISHF</sequence>
<dbReference type="InterPro" id="IPR002182">
    <property type="entry name" value="NB-ARC"/>
</dbReference>
<protein>
    <recommendedName>
        <fullName evidence="9">Rx N-terminal domain-containing protein</fullName>
    </recommendedName>
</protein>
<feature type="domain" description="NB-ARC" evidence="6">
    <location>
        <begin position="219"/>
        <end position="334"/>
    </location>
</feature>
<evidence type="ECO:0000259" key="6">
    <source>
        <dbReference type="Pfam" id="PF00931"/>
    </source>
</evidence>
<evidence type="ECO:0000259" key="7">
    <source>
        <dbReference type="Pfam" id="PF18052"/>
    </source>
</evidence>
<organism evidence="8">
    <name type="scientific">Panicum hallii</name>
    <dbReference type="NCBI Taxonomy" id="206008"/>
    <lineage>
        <taxon>Eukaryota</taxon>
        <taxon>Viridiplantae</taxon>
        <taxon>Streptophyta</taxon>
        <taxon>Embryophyta</taxon>
        <taxon>Tracheophyta</taxon>
        <taxon>Spermatophyta</taxon>
        <taxon>Magnoliopsida</taxon>
        <taxon>Liliopsida</taxon>
        <taxon>Poales</taxon>
        <taxon>Poaceae</taxon>
        <taxon>PACMAD clade</taxon>
        <taxon>Panicoideae</taxon>
        <taxon>Panicodae</taxon>
        <taxon>Paniceae</taxon>
        <taxon>Panicinae</taxon>
        <taxon>Panicum</taxon>
        <taxon>Panicum sect. Panicum</taxon>
    </lineage>
</organism>
<dbReference type="AlphaFoldDB" id="A0A2T8KIJ6"/>
<dbReference type="PANTHER" id="PTHR19338">
    <property type="entry name" value="TRANSLOCASE OF INNER MITOCHONDRIAL MEMBRANE 13 HOMOLOG"/>
    <property type="match status" value="1"/>
</dbReference>
<dbReference type="SUPFAM" id="SSF52540">
    <property type="entry name" value="P-loop containing nucleoside triphosphate hydrolases"/>
    <property type="match status" value="1"/>
</dbReference>
<dbReference type="CDD" id="cd14798">
    <property type="entry name" value="RX-CC_like"/>
    <property type="match status" value="1"/>
</dbReference>
<comment type="similarity">
    <text evidence="1">Belongs to the disease resistance NB-LRR family.</text>
</comment>
<dbReference type="Gramene" id="PVH61952">
    <property type="protein sequence ID" value="PVH61952"/>
    <property type="gene ID" value="PAHAL_3G162900"/>
</dbReference>
<proteinExistence type="inferred from homology"/>
<name>A0A2T8KIJ6_9POAL</name>
<evidence type="ECO:0000313" key="8">
    <source>
        <dbReference type="EMBL" id="PVH61952.1"/>
    </source>
</evidence>